<gene>
    <name evidence="1" type="ORF">OPT61_g5966</name>
</gene>
<evidence type="ECO:0000313" key="1">
    <source>
        <dbReference type="EMBL" id="KAJ8111446.1"/>
    </source>
</evidence>
<reference evidence="1" key="1">
    <citation type="submission" date="2022-11" db="EMBL/GenBank/DDBJ databases">
        <title>Genome Sequence of Boeremia exigua.</title>
        <authorList>
            <person name="Buettner E."/>
        </authorList>
    </citation>
    <scope>NUCLEOTIDE SEQUENCE</scope>
    <source>
        <strain evidence="1">CU02</strain>
    </source>
</reference>
<dbReference type="EMBL" id="JAPHNI010000405">
    <property type="protein sequence ID" value="KAJ8111446.1"/>
    <property type="molecule type" value="Genomic_DNA"/>
</dbReference>
<dbReference type="Proteomes" id="UP001153331">
    <property type="component" value="Unassembled WGS sequence"/>
</dbReference>
<sequence length="594" mass="64589">MVLRQPRTTCNSGLPIRKPSPSQTLQEDCFESQLDTSPGTRQPTCLHLEKFAPTPNRFSILADLRPTSKPGAKRRGKRGGKQQRLKHALKRACEGAKADGVDELCDRFATLRLDDNVPTAVLHNTDKEPHFSIQRRDPTPDVSAVRHHWAPQFRPISQPTSTPIIAKTINVQPKTLSQEPQSISTLQNPDQGLSSKNFSIGVLPASPKIHPQFPLSAFLKDLTSPSERGEHRLRQAPVPGPVTSPRTTEVTCSSTSASPITPAHSTAAGGVNCAPVLRRSTAFSANDAVKSRETVQTMSSFSTNATAIDKRKEEVETFRFTPSPRPVTATSSRPSLPLPSPRSIFGWQGTAQGFAVFHPSPTALITAPITSPYPFVYPQRPWTLSTVSEDFANHRASMPNVLKKRLSFHPPSPEAQRDLAQFLDKGHAKDCWCSSNRHQESTNITTPVSVTVGDEHTQTGSQGGLTDPHTPSLGAAADTVPESFASFDVEDDIESESSDSDVVLVTPPSGTDSEFEEFETDEDQYVDLDGEWFTVSPRSDTHQTSALPSPQTALDDFALTWDAPAVDATSGALPSPPQTPVYQARVSTDESETE</sequence>
<evidence type="ECO:0000313" key="2">
    <source>
        <dbReference type="Proteomes" id="UP001153331"/>
    </source>
</evidence>
<comment type="caution">
    <text evidence="1">The sequence shown here is derived from an EMBL/GenBank/DDBJ whole genome shotgun (WGS) entry which is preliminary data.</text>
</comment>
<protein>
    <submittedName>
        <fullName evidence="1">Uncharacterized protein</fullName>
    </submittedName>
</protein>
<organism evidence="1 2">
    <name type="scientific">Boeremia exigua</name>
    <dbReference type="NCBI Taxonomy" id="749465"/>
    <lineage>
        <taxon>Eukaryota</taxon>
        <taxon>Fungi</taxon>
        <taxon>Dikarya</taxon>
        <taxon>Ascomycota</taxon>
        <taxon>Pezizomycotina</taxon>
        <taxon>Dothideomycetes</taxon>
        <taxon>Pleosporomycetidae</taxon>
        <taxon>Pleosporales</taxon>
        <taxon>Pleosporineae</taxon>
        <taxon>Didymellaceae</taxon>
        <taxon>Boeremia</taxon>
    </lineage>
</organism>
<proteinExistence type="predicted"/>
<keyword evidence="2" id="KW-1185">Reference proteome</keyword>
<name>A0ACC2I8D5_9PLEO</name>
<accession>A0ACC2I8D5</accession>